<keyword evidence="2" id="KW-0813">Transport</keyword>
<feature type="transmembrane region" description="Helical" evidence="7">
    <location>
        <begin position="158"/>
        <end position="180"/>
    </location>
</feature>
<evidence type="ECO:0000256" key="6">
    <source>
        <dbReference type="ARBA" id="ARBA00023136"/>
    </source>
</evidence>
<dbReference type="InParanoid" id="A0A0C3I0U0"/>
<keyword evidence="6 7" id="KW-0472">Membrane</keyword>
<organism evidence="9 10">
    <name type="scientific">Oidiodendron maius (strain Zn)</name>
    <dbReference type="NCBI Taxonomy" id="913774"/>
    <lineage>
        <taxon>Eukaryota</taxon>
        <taxon>Fungi</taxon>
        <taxon>Dikarya</taxon>
        <taxon>Ascomycota</taxon>
        <taxon>Pezizomycotina</taxon>
        <taxon>Leotiomycetes</taxon>
        <taxon>Leotiomycetes incertae sedis</taxon>
        <taxon>Myxotrichaceae</taxon>
        <taxon>Oidiodendron</taxon>
    </lineage>
</organism>
<dbReference type="HOGENOM" id="CLU_007946_12_1_1"/>
<sequence length="549" mass="60039">MFNKTDGTIVVTDQNNADLENTPVIPHDASVRRIVEEREDKDLARALKQRHIQMIALAGAIGTGLFLSLGGALQTGGPLGALLAYMLVGLVVCSVQFALGEVSALFPVTGSFVRHAEFLVDPALGFAVGWNVVYGSYLSVPSEISAALVLIQYWTDKYAALWITLFILVSFCVSIVFVGVYGEVEFFFAMLKILLVVGIVIMGLVIDLGGVPGQPRIGFAYWKNPGPFVEYITTGSWGKFLGFWAVMNNAVYSFAGVESVSVAAAETQNPRQNIPKACKRVFARVTLFYILAVLIVGMLVPSDDSDLGNPDTEGTAGQSPFVIAATRAGIRAIPSIVNAVVLTSAFSASNQAMLAGTRILYGLALKKQAPKIFLRTTKYGIPYVCVILQTAVATLAYMSLSSGALTVFYWFLDLTAAGVLVTWGVIALNHIRLHQALARQGIAREELPWHHWWTPYSSWFALISCTLFLLTGGFTVFTHGNWDTATFISSYLDIPIVITAYLGWKLYKRTHILALSEIPIRDALDEIERTPEEKIPPTKGWRRINILWG</sequence>
<feature type="domain" description="Amino acid permease/ SLC12A" evidence="8">
    <location>
        <begin position="51"/>
        <end position="514"/>
    </location>
</feature>
<dbReference type="OrthoDB" id="3900342at2759"/>
<protein>
    <recommendedName>
        <fullName evidence="8">Amino acid permease/ SLC12A domain-containing protein</fullName>
    </recommendedName>
</protein>
<feature type="transmembrane region" description="Helical" evidence="7">
    <location>
        <begin position="452"/>
        <end position="478"/>
    </location>
</feature>
<feature type="transmembrane region" description="Helical" evidence="7">
    <location>
        <begin position="54"/>
        <end position="73"/>
    </location>
</feature>
<dbReference type="Proteomes" id="UP000054321">
    <property type="component" value="Unassembled WGS sequence"/>
</dbReference>
<dbReference type="EMBL" id="KN832870">
    <property type="protein sequence ID" value="KIN08685.1"/>
    <property type="molecule type" value="Genomic_DNA"/>
</dbReference>
<dbReference type="FunFam" id="1.20.1740.10:FF:000006">
    <property type="entry name" value="General amino acid permease"/>
    <property type="match status" value="1"/>
</dbReference>
<feature type="transmembrane region" description="Helical" evidence="7">
    <location>
        <begin position="336"/>
        <end position="361"/>
    </location>
</feature>
<evidence type="ECO:0000256" key="4">
    <source>
        <dbReference type="ARBA" id="ARBA00022970"/>
    </source>
</evidence>
<evidence type="ECO:0000313" key="9">
    <source>
        <dbReference type="EMBL" id="KIN08685.1"/>
    </source>
</evidence>
<feature type="transmembrane region" description="Helical" evidence="7">
    <location>
        <begin position="381"/>
        <end position="401"/>
    </location>
</feature>
<feature type="transmembrane region" description="Helical" evidence="7">
    <location>
        <begin position="79"/>
        <end position="99"/>
    </location>
</feature>
<feature type="transmembrane region" description="Helical" evidence="7">
    <location>
        <begin position="407"/>
        <end position="431"/>
    </location>
</feature>
<evidence type="ECO:0000256" key="1">
    <source>
        <dbReference type="ARBA" id="ARBA00004141"/>
    </source>
</evidence>
<reference evidence="10" key="2">
    <citation type="submission" date="2015-01" db="EMBL/GenBank/DDBJ databases">
        <title>Evolutionary Origins and Diversification of the Mycorrhizal Mutualists.</title>
        <authorList>
            <consortium name="DOE Joint Genome Institute"/>
            <consortium name="Mycorrhizal Genomics Consortium"/>
            <person name="Kohler A."/>
            <person name="Kuo A."/>
            <person name="Nagy L.G."/>
            <person name="Floudas D."/>
            <person name="Copeland A."/>
            <person name="Barry K.W."/>
            <person name="Cichocki N."/>
            <person name="Veneault-Fourrey C."/>
            <person name="LaButti K."/>
            <person name="Lindquist E.A."/>
            <person name="Lipzen A."/>
            <person name="Lundell T."/>
            <person name="Morin E."/>
            <person name="Murat C."/>
            <person name="Riley R."/>
            <person name="Ohm R."/>
            <person name="Sun H."/>
            <person name="Tunlid A."/>
            <person name="Henrissat B."/>
            <person name="Grigoriev I.V."/>
            <person name="Hibbett D.S."/>
            <person name="Martin F."/>
        </authorList>
    </citation>
    <scope>NUCLEOTIDE SEQUENCE [LARGE SCALE GENOMIC DNA]</scope>
    <source>
        <strain evidence="10">Zn</strain>
    </source>
</reference>
<evidence type="ECO:0000259" key="8">
    <source>
        <dbReference type="Pfam" id="PF00324"/>
    </source>
</evidence>
<comment type="subcellular location">
    <subcellularLocation>
        <location evidence="1">Membrane</location>
        <topology evidence="1">Multi-pass membrane protein</topology>
    </subcellularLocation>
</comment>
<keyword evidence="10" id="KW-1185">Reference proteome</keyword>
<dbReference type="InterPro" id="IPR004841">
    <property type="entry name" value="AA-permease/SLC12A_dom"/>
</dbReference>
<feature type="transmembrane region" description="Helical" evidence="7">
    <location>
        <begin position="186"/>
        <end position="206"/>
    </location>
</feature>
<keyword evidence="3 7" id="KW-0812">Transmembrane</keyword>
<dbReference type="Gene3D" id="1.20.1740.10">
    <property type="entry name" value="Amino acid/polyamine transporter I"/>
    <property type="match status" value="1"/>
</dbReference>
<evidence type="ECO:0000313" key="10">
    <source>
        <dbReference type="Proteomes" id="UP000054321"/>
    </source>
</evidence>
<dbReference type="STRING" id="913774.A0A0C3I0U0"/>
<dbReference type="PANTHER" id="PTHR43341:SF18">
    <property type="entry name" value="AMINO ACID PERMEASE_ SLC12A DOMAIN-CONTAINING PROTEIN"/>
    <property type="match status" value="1"/>
</dbReference>
<dbReference type="AlphaFoldDB" id="A0A0C3I0U0"/>
<dbReference type="GO" id="GO:0015171">
    <property type="term" value="F:amino acid transmembrane transporter activity"/>
    <property type="evidence" value="ECO:0007669"/>
    <property type="project" value="TreeGrafter"/>
</dbReference>
<dbReference type="Pfam" id="PF00324">
    <property type="entry name" value="AA_permease"/>
    <property type="match status" value="1"/>
</dbReference>
<evidence type="ECO:0000256" key="3">
    <source>
        <dbReference type="ARBA" id="ARBA00022692"/>
    </source>
</evidence>
<dbReference type="InterPro" id="IPR050524">
    <property type="entry name" value="APC_YAT"/>
</dbReference>
<dbReference type="PANTHER" id="PTHR43341">
    <property type="entry name" value="AMINO ACID PERMEASE"/>
    <property type="match status" value="1"/>
</dbReference>
<evidence type="ECO:0000256" key="5">
    <source>
        <dbReference type="ARBA" id="ARBA00022989"/>
    </source>
</evidence>
<name>A0A0C3I0U0_OIDMZ</name>
<proteinExistence type="predicted"/>
<dbReference type="PIRSF" id="PIRSF006060">
    <property type="entry name" value="AA_transporter"/>
    <property type="match status" value="1"/>
</dbReference>
<gene>
    <name evidence="9" type="ORF">OIDMADRAFT_107142</name>
</gene>
<feature type="transmembrane region" description="Helical" evidence="7">
    <location>
        <begin position="484"/>
        <end position="504"/>
    </location>
</feature>
<evidence type="ECO:0000256" key="2">
    <source>
        <dbReference type="ARBA" id="ARBA00022448"/>
    </source>
</evidence>
<feature type="transmembrane region" description="Helical" evidence="7">
    <location>
        <begin position="281"/>
        <end position="300"/>
    </location>
</feature>
<reference evidence="9 10" key="1">
    <citation type="submission" date="2014-04" db="EMBL/GenBank/DDBJ databases">
        <authorList>
            <consortium name="DOE Joint Genome Institute"/>
            <person name="Kuo A."/>
            <person name="Martino E."/>
            <person name="Perotto S."/>
            <person name="Kohler A."/>
            <person name="Nagy L.G."/>
            <person name="Floudas D."/>
            <person name="Copeland A."/>
            <person name="Barry K.W."/>
            <person name="Cichocki N."/>
            <person name="Veneault-Fourrey C."/>
            <person name="LaButti K."/>
            <person name="Lindquist E.A."/>
            <person name="Lipzen A."/>
            <person name="Lundell T."/>
            <person name="Morin E."/>
            <person name="Murat C."/>
            <person name="Sun H."/>
            <person name="Tunlid A."/>
            <person name="Henrissat B."/>
            <person name="Grigoriev I.V."/>
            <person name="Hibbett D.S."/>
            <person name="Martin F."/>
            <person name="Nordberg H.P."/>
            <person name="Cantor M.N."/>
            <person name="Hua S.X."/>
        </authorList>
    </citation>
    <scope>NUCLEOTIDE SEQUENCE [LARGE SCALE GENOMIC DNA]</scope>
    <source>
        <strain evidence="9 10">Zn</strain>
    </source>
</reference>
<accession>A0A0C3I0U0</accession>
<evidence type="ECO:0000256" key="7">
    <source>
        <dbReference type="SAM" id="Phobius"/>
    </source>
</evidence>
<keyword evidence="5 7" id="KW-1133">Transmembrane helix</keyword>
<dbReference type="GO" id="GO:0016020">
    <property type="term" value="C:membrane"/>
    <property type="evidence" value="ECO:0007669"/>
    <property type="project" value="UniProtKB-SubCell"/>
</dbReference>
<keyword evidence="4" id="KW-0029">Amino-acid transport</keyword>